<gene>
    <name evidence="7" type="ORF">JK358_22965</name>
</gene>
<name>A0ABS1M9J1_9NOCA</name>
<dbReference type="SUPFAM" id="SSF89082">
    <property type="entry name" value="Antibiotic binding domain of TipA-like multidrug resistance regulators"/>
    <property type="match status" value="1"/>
</dbReference>
<organism evidence="7 8">
    <name type="scientific">Nocardia acididurans</name>
    <dbReference type="NCBI Taxonomy" id="2802282"/>
    <lineage>
        <taxon>Bacteria</taxon>
        <taxon>Bacillati</taxon>
        <taxon>Actinomycetota</taxon>
        <taxon>Actinomycetes</taxon>
        <taxon>Mycobacteriales</taxon>
        <taxon>Nocardiaceae</taxon>
        <taxon>Nocardia</taxon>
    </lineage>
</organism>
<dbReference type="PROSITE" id="PS50937">
    <property type="entry name" value="HTH_MERR_2"/>
    <property type="match status" value="1"/>
</dbReference>
<dbReference type="SUPFAM" id="SSF46955">
    <property type="entry name" value="Putative DNA-binding domain"/>
    <property type="match status" value="1"/>
</dbReference>
<evidence type="ECO:0000256" key="4">
    <source>
        <dbReference type="ARBA" id="ARBA00023163"/>
    </source>
</evidence>
<dbReference type="Gene3D" id="1.10.490.50">
    <property type="entry name" value="Antibiotic binding domain of TipA-like multidrug resistance regulators"/>
    <property type="match status" value="1"/>
</dbReference>
<evidence type="ECO:0000313" key="8">
    <source>
        <dbReference type="Proteomes" id="UP000602198"/>
    </source>
</evidence>
<protein>
    <submittedName>
        <fullName evidence="7">MerR family transcriptional regulator</fullName>
    </submittedName>
</protein>
<dbReference type="SMART" id="SM00422">
    <property type="entry name" value="HTH_MERR"/>
    <property type="match status" value="1"/>
</dbReference>
<evidence type="ECO:0000259" key="6">
    <source>
        <dbReference type="PROSITE" id="PS50937"/>
    </source>
</evidence>
<evidence type="ECO:0000313" key="7">
    <source>
        <dbReference type="EMBL" id="MBL1077266.1"/>
    </source>
</evidence>
<dbReference type="InterPro" id="IPR047057">
    <property type="entry name" value="MerR_fam"/>
</dbReference>
<keyword evidence="3" id="KW-0010">Activator</keyword>
<dbReference type="RefSeq" id="WP_201950085.1">
    <property type="nucleotide sequence ID" value="NZ_JAERRJ010000008.1"/>
</dbReference>
<keyword evidence="4" id="KW-0804">Transcription</keyword>
<keyword evidence="2" id="KW-0238">DNA-binding</keyword>
<dbReference type="InterPro" id="IPR009061">
    <property type="entry name" value="DNA-bd_dom_put_sf"/>
</dbReference>
<dbReference type="PROSITE" id="PS00552">
    <property type="entry name" value="HTH_MERR_1"/>
    <property type="match status" value="1"/>
</dbReference>
<keyword evidence="5" id="KW-0175">Coiled coil</keyword>
<dbReference type="InterPro" id="IPR012925">
    <property type="entry name" value="TipAS_dom"/>
</dbReference>
<keyword evidence="8" id="KW-1185">Reference proteome</keyword>
<keyword evidence="1" id="KW-0805">Transcription regulation</keyword>
<comment type="caution">
    <text evidence="7">The sequence shown here is derived from an EMBL/GenBank/DDBJ whole genome shotgun (WGS) entry which is preliminary data.</text>
</comment>
<dbReference type="InterPro" id="IPR000551">
    <property type="entry name" value="MerR-type_HTH_dom"/>
</dbReference>
<dbReference type="Pfam" id="PF07739">
    <property type="entry name" value="TipAS"/>
    <property type="match status" value="1"/>
</dbReference>
<proteinExistence type="predicted"/>
<dbReference type="Pfam" id="PF00376">
    <property type="entry name" value="MerR"/>
    <property type="match status" value="1"/>
</dbReference>
<sequence length="269" mass="29854">MTDPAFDGTDGLTVGAVAALVGVTIRALHHWDSIGLVSPSERTGSGYRLYTAADLARTHRVLIYRELGVALNDIAALLDAPSSTALDSLIQQRDQVRERVTELQRMSEALDRMIEARQSGLLLSADEQIRIFGKDWQPARVDEARRRWGDTPEWTQYAERAASRSAAEWQEVADDVRDLEAALAEACRAGVVPGSEYADLLAEQHRASIGRYFDCSHAMHVCIGRRYVTEPGYADYYDGRQPGLTAWLRDIIDANARAHGVDPETATWQ</sequence>
<dbReference type="Proteomes" id="UP000602198">
    <property type="component" value="Unassembled WGS sequence"/>
</dbReference>
<evidence type="ECO:0000256" key="3">
    <source>
        <dbReference type="ARBA" id="ARBA00023159"/>
    </source>
</evidence>
<dbReference type="InterPro" id="IPR015358">
    <property type="entry name" value="Tscrpt_reg_MerR_DNA-bd"/>
</dbReference>
<feature type="coiled-coil region" evidence="5">
    <location>
        <begin position="86"/>
        <end position="113"/>
    </location>
</feature>
<dbReference type="Pfam" id="PF09278">
    <property type="entry name" value="MerR-DNA-bind"/>
    <property type="match status" value="1"/>
</dbReference>
<dbReference type="PANTHER" id="PTHR30204:SF90">
    <property type="entry name" value="HTH-TYPE TRANSCRIPTIONAL ACTIVATOR MTA"/>
    <property type="match status" value="1"/>
</dbReference>
<evidence type="ECO:0000256" key="1">
    <source>
        <dbReference type="ARBA" id="ARBA00023015"/>
    </source>
</evidence>
<dbReference type="EMBL" id="JAERRJ010000008">
    <property type="protein sequence ID" value="MBL1077266.1"/>
    <property type="molecule type" value="Genomic_DNA"/>
</dbReference>
<reference evidence="7 8" key="1">
    <citation type="submission" date="2021-01" db="EMBL/GenBank/DDBJ databases">
        <title>WGS of actinomycetes isolated from Thailand.</title>
        <authorList>
            <person name="Thawai C."/>
        </authorList>
    </citation>
    <scope>NUCLEOTIDE SEQUENCE [LARGE SCALE GENOMIC DNA]</scope>
    <source>
        <strain evidence="7 8">LPG 2</strain>
    </source>
</reference>
<accession>A0ABS1M9J1</accession>
<evidence type="ECO:0000256" key="5">
    <source>
        <dbReference type="SAM" id="Coils"/>
    </source>
</evidence>
<dbReference type="Gene3D" id="1.10.1660.10">
    <property type="match status" value="1"/>
</dbReference>
<dbReference type="CDD" id="cd01106">
    <property type="entry name" value="HTH_TipAL-Mta"/>
    <property type="match status" value="1"/>
</dbReference>
<dbReference type="InterPro" id="IPR036244">
    <property type="entry name" value="TipA-like_antibiotic-bd"/>
</dbReference>
<dbReference type="PRINTS" id="PR00040">
    <property type="entry name" value="HTHMERR"/>
</dbReference>
<feature type="domain" description="HTH merR-type" evidence="6">
    <location>
        <begin position="11"/>
        <end position="80"/>
    </location>
</feature>
<evidence type="ECO:0000256" key="2">
    <source>
        <dbReference type="ARBA" id="ARBA00023125"/>
    </source>
</evidence>
<dbReference type="PANTHER" id="PTHR30204">
    <property type="entry name" value="REDOX-CYCLING DRUG-SENSING TRANSCRIPTIONAL ACTIVATOR SOXR"/>
    <property type="match status" value="1"/>
</dbReference>